<evidence type="ECO:0000256" key="6">
    <source>
        <dbReference type="ARBA" id="ARBA00022989"/>
    </source>
</evidence>
<keyword evidence="6 10" id="KW-1133">Transmembrane helix</keyword>
<keyword evidence="13" id="KW-1185">Reference proteome</keyword>
<dbReference type="SUPFAM" id="SSF81321">
    <property type="entry name" value="Family A G protein-coupled receptor-like"/>
    <property type="match status" value="1"/>
</dbReference>
<dbReference type="Ensembl" id="ENSECRT00000007724.1">
    <property type="protein sequence ID" value="ENSECRP00000007602.1"/>
    <property type="gene ID" value="ENSECRG00000005063.1"/>
</dbReference>
<evidence type="ECO:0000313" key="13">
    <source>
        <dbReference type="Proteomes" id="UP000694620"/>
    </source>
</evidence>
<keyword evidence="9" id="KW-0297">G-protein coupled receptor</keyword>
<feature type="transmembrane region" description="Helical" evidence="10">
    <location>
        <begin position="199"/>
        <end position="220"/>
    </location>
</feature>
<dbReference type="FunFam" id="1.20.1070.10:FF:000006">
    <property type="entry name" value="Olfactory receptor"/>
    <property type="match status" value="1"/>
</dbReference>
<feature type="transmembrane region" description="Helical" evidence="10">
    <location>
        <begin position="99"/>
        <end position="121"/>
    </location>
</feature>
<dbReference type="Pfam" id="PF13853">
    <property type="entry name" value="7tm_4"/>
    <property type="match status" value="1"/>
</dbReference>
<evidence type="ECO:0000256" key="2">
    <source>
        <dbReference type="ARBA" id="ARBA00004141"/>
    </source>
</evidence>
<dbReference type="Proteomes" id="UP000694620">
    <property type="component" value="Chromosome 4"/>
</dbReference>
<feature type="transmembrane region" description="Helical" evidence="10">
    <location>
        <begin position="241"/>
        <end position="261"/>
    </location>
</feature>
<dbReference type="InterPro" id="IPR000725">
    <property type="entry name" value="Olfact_rcpt"/>
</dbReference>
<reference evidence="12" key="3">
    <citation type="submission" date="2025-09" db="UniProtKB">
        <authorList>
            <consortium name="Ensembl"/>
        </authorList>
    </citation>
    <scope>IDENTIFICATION</scope>
</reference>
<dbReference type="PROSITE" id="PS00237">
    <property type="entry name" value="G_PROTEIN_RECEP_F1_1"/>
    <property type="match status" value="1"/>
</dbReference>
<dbReference type="PRINTS" id="PR00237">
    <property type="entry name" value="GPCRRHODOPSN"/>
</dbReference>
<dbReference type="GeneTree" id="ENSGT01150000286905"/>
<keyword evidence="4 9" id="KW-0812">Transmembrane</keyword>
<keyword evidence="5 10" id="KW-0552">Olfaction</keyword>
<dbReference type="Gene3D" id="1.20.1070.10">
    <property type="entry name" value="Rhodopsin 7-helix transmembrane proteins"/>
    <property type="match status" value="1"/>
</dbReference>
<dbReference type="InterPro" id="IPR017452">
    <property type="entry name" value="GPCR_Rhodpsn_7TM"/>
</dbReference>
<keyword evidence="8 9" id="KW-0807">Transducer</keyword>
<organism evidence="12 13">
    <name type="scientific">Erpetoichthys calabaricus</name>
    <name type="common">Rope fish</name>
    <name type="synonym">Calamoichthys calabaricus</name>
    <dbReference type="NCBI Taxonomy" id="27687"/>
    <lineage>
        <taxon>Eukaryota</taxon>
        <taxon>Metazoa</taxon>
        <taxon>Chordata</taxon>
        <taxon>Craniata</taxon>
        <taxon>Vertebrata</taxon>
        <taxon>Euteleostomi</taxon>
        <taxon>Actinopterygii</taxon>
        <taxon>Polypteriformes</taxon>
        <taxon>Polypteridae</taxon>
        <taxon>Erpetoichthys</taxon>
    </lineage>
</organism>
<dbReference type="PANTHER" id="PTHR26450">
    <property type="entry name" value="OLFACTORY RECEPTOR 56B1-RELATED"/>
    <property type="match status" value="1"/>
</dbReference>
<feature type="transmembrane region" description="Helical" evidence="10">
    <location>
        <begin position="27"/>
        <end position="49"/>
    </location>
</feature>
<evidence type="ECO:0000256" key="3">
    <source>
        <dbReference type="ARBA" id="ARBA00022606"/>
    </source>
</evidence>
<keyword evidence="3 10" id="KW-0716">Sensory transduction</keyword>
<keyword evidence="7 10" id="KW-0472">Membrane</keyword>
<accession>A0A8C4X656</accession>
<evidence type="ECO:0000256" key="7">
    <source>
        <dbReference type="ARBA" id="ARBA00023136"/>
    </source>
</evidence>
<evidence type="ECO:0000256" key="5">
    <source>
        <dbReference type="ARBA" id="ARBA00022725"/>
    </source>
</evidence>
<keyword evidence="10" id="KW-1003">Cell membrane</keyword>
<comment type="similarity">
    <text evidence="9">Belongs to the G-protein coupled receptor 1 family.</text>
</comment>
<feature type="transmembrane region" description="Helical" evidence="10">
    <location>
        <begin position="61"/>
        <end position="79"/>
    </location>
</feature>
<name>A0A8C4X656_ERPCA</name>
<comment type="subcellular location">
    <subcellularLocation>
        <location evidence="10">Cell membrane</location>
        <topology evidence="10">Multi-pass membrane protein</topology>
    </subcellularLocation>
    <subcellularLocation>
        <location evidence="2">Membrane</location>
        <topology evidence="2">Multi-pass membrane protein</topology>
    </subcellularLocation>
</comment>
<feature type="transmembrane region" description="Helical" evidence="10">
    <location>
        <begin position="142"/>
        <end position="164"/>
    </location>
</feature>
<comment type="function">
    <text evidence="1">Odorant receptor.</text>
</comment>
<reference evidence="12" key="1">
    <citation type="submission" date="2021-06" db="EMBL/GenBank/DDBJ databases">
        <authorList>
            <consortium name="Wellcome Sanger Institute Data Sharing"/>
        </authorList>
    </citation>
    <scope>NUCLEOTIDE SEQUENCE [LARGE SCALE GENOMIC DNA]</scope>
</reference>
<dbReference type="GO" id="GO:0004930">
    <property type="term" value="F:G protein-coupled receptor activity"/>
    <property type="evidence" value="ECO:0007669"/>
    <property type="project" value="UniProtKB-KW"/>
</dbReference>
<evidence type="ECO:0000259" key="11">
    <source>
        <dbReference type="PROSITE" id="PS50262"/>
    </source>
</evidence>
<evidence type="ECO:0000256" key="1">
    <source>
        <dbReference type="ARBA" id="ARBA00002936"/>
    </source>
</evidence>
<evidence type="ECO:0000256" key="9">
    <source>
        <dbReference type="RuleBase" id="RU000688"/>
    </source>
</evidence>
<dbReference type="PANTHER" id="PTHR26450:SF87">
    <property type="entry name" value="OLFACTORY RECEPTOR 51F2"/>
    <property type="match status" value="1"/>
</dbReference>
<gene>
    <name evidence="12" type="primary">LOC114651044</name>
</gene>
<feature type="transmembrane region" description="Helical" evidence="10">
    <location>
        <begin position="273"/>
        <end position="295"/>
    </location>
</feature>
<reference evidence="12" key="2">
    <citation type="submission" date="2025-08" db="UniProtKB">
        <authorList>
            <consortium name="Ensembl"/>
        </authorList>
    </citation>
    <scope>IDENTIFICATION</scope>
</reference>
<dbReference type="GO" id="GO:0004984">
    <property type="term" value="F:olfactory receptor activity"/>
    <property type="evidence" value="ECO:0007669"/>
    <property type="project" value="InterPro"/>
</dbReference>
<proteinExistence type="inferred from homology"/>
<dbReference type="InterPro" id="IPR000276">
    <property type="entry name" value="GPCR_Rhodpsn"/>
</dbReference>
<keyword evidence="9" id="KW-0675">Receptor</keyword>
<protein>
    <recommendedName>
        <fullName evidence="10">Olfactory receptor</fullName>
    </recommendedName>
</protein>
<evidence type="ECO:0000256" key="10">
    <source>
        <dbReference type="RuleBase" id="RU363047"/>
    </source>
</evidence>
<sequence length="311" mass="35038">MPTYNTSSATPDFFLIGFPGLEDYHHWLSVPFTFTYLIAILGNVTIILIVKHEENLHMPMYVFLCVLAVVDLGLSTSVLPEMLNVMLFNIHVISFQACFLQMFLVDFFSGLESSILAVMAYDRYVAIYRPLHYTSLLTATSIVKILTVLLIRCLILTGVIAILASRLPYCSLTNVSHCYCYHIAVAKLACTDITLNSSYGLFVAFLIIGTDLIFIAFTYVKILKAVLKLGSKAAQHKAFNTCGSHLFIILYYYSSGLFSFLTNRFGESFPQHIKILLSVLYLIVPPALNPIIYGLRTKEIRELCLRKHSIQ</sequence>
<dbReference type="GO" id="GO:0005886">
    <property type="term" value="C:plasma membrane"/>
    <property type="evidence" value="ECO:0007669"/>
    <property type="project" value="UniProtKB-SubCell"/>
</dbReference>
<dbReference type="SMART" id="SM01381">
    <property type="entry name" value="7TM_GPCR_Srsx"/>
    <property type="match status" value="1"/>
</dbReference>
<evidence type="ECO:0000256" key="4">
    <source>
        <dbReference type="ARBA" id="ARBA00022692"/>
    </source>
</evidence>
<evidence type="ECO:0000256" key="8">
    <source>
        <dbReference type="ARBA" id="ARBA00023224"/>
    </source>
</evidence>
<evidence type="ECO:0000313" key="12">
    <source>
        <dbReference type="Ensembl" id="ENSECRP00000007602.1"/>
    </source>
</evidence>
<dbReference type="InterPro" id="IPR050402">
    <property type="entry name" value="OR51/52/56-like"/>
</dbReference>
<dbReference type="AlphaFoldDB" id="A0A8C4X656"/>
<dbReference type="PRINTS" id="PR00245">
    <property type="entry name" value="OLFACTORYR"/>
</dbReference>
<feature type="domain" description="G-protein coupled receptors family 1 profile" evidence="11">
    <location>
        <begin position="42"/>
        <end position="293"/>
    </location>
</feature>
<dbReference type="PROSITE" id="PS50262">
    <property type="entry name" value="G_PROTEIN_RECEP_F1_2"/>
    <property type="match status" value="1"/>
</dbReference>